<reference evidence="1 2" key="1">
    <citation type="journal article" date="2019" name="Plant Biotechnol. J.">
        <title>The red bayberry genome and genetic basis of sex determination.</title>
        <authorList>
            <person name="Jia H.M."/>
            <person name="Jia H.J."/>
            <person name="Cai Q.L."/>
            <person name="Wang Y."/>
            <person name="Zhao H.B."/>
            <person name="Yang W.F."/>
            <person name="Wang G.Y."/>
            <person name="Li Y.H."/>
            <person name="Zhan D.L."/>
            <person name="Shen Y.T."/>
            <person name="Niu Q.F."/>
            <person name="Chang L."/>
            <person name="Qiu J."/>
            <person name="Zhao L."/>
            <person name="Xie H.B."/>
            <person name="Fu W.Y."/>
            <person name="Jin J."/>
            <person name="Li X.W."/>
            <person name="Jiao Y."/>
            <person name="Zhou C.C."/>
            <person name="Tu T."/>
            <person name="Chai C.Y."/>
            <person name="Gao J.L."/>
            <person name="Fan L.J."/>
            <person name="van de Weg E."/>
            <person name="Wang J.Y."/>
            <person name="Gao Z.S."/>
        </authorList>
    </citation>
    <scope>NUCLEOTIDE SEQUENCE [LARGE SCALE GENOMIC DNA]</scope>
    <source>
        <tissue evidence="1">Leaves</tissue>
    </source>
</reference>
<evidence type="ECO:0000313" key="2">
    <source>
        <dbReference type="Proteomes" id="UP000516437"/>
    </source>
</evidence>
<dbReference type="EMBL" id="RXIC02000019">
    <property type="protein sequence ID" value="KAB1227919.1"/>
    <property type="molecule type" value="Genomic_DNA"/>
</dbReference>
<accession>A0A6A1WRK3</accession>
<protein>
    <submittedName>
        <fullName evidence="1">Uncharacterized protein</fullName>
    </submittedName>
</protein>
<proteinExistence type="predicted"/>
<comment type="caution">
    <text evidence="1">The sequence shown here is derived from an EMBL/GenBank/DDBJ whole genome shotgun (WGS) entry which is preliminary data.</text>
</comment>
<sequence>MPPSQQRRFRQSGSLTHKGIHSSYSFLVCHTNGTARISRQDCYVRPKRTYSNVRVNLQTPHRRGDPTKANMPLHTKPSQPVLRITSTNQPDQTVSIHRDSKLFIDFIRSSGYGWRIRTWEE</sequence>
<dbReference type="AlphaFoldDB" id="A0A6A1WRK3"/>
<dbReference type="Proteomes" id="UP000516437">
    <property type="component" value="Chromosome 1"/>
</dbReference>
<gene>
    <name evidence="1" type="ORF">CJ030_MR1G013799</name>
</gene>
<organism evidence="1 2">
    <name type="scientific">Morella rubra</name>
    <name type="common">Chinese bayberry</name>
    <dbReference type="NCBI Taxonomy" id="262757"/>
    <lineage>
        <taxon>Eukaryota</taxon>
        <taxon>Viridiplantae</taxon>
        <taxon>Streptophyta</taxon>
        <taxon>Embryophyta</taxon>
        <taxon>Tracheophyta</taxon>
        <taxon>Spermatophyta</taxon>
        <taxon>Magnoliopsida</taxon>
        <taxon>eudicotyledons</taxon>
        <taxon>Gunneridae</taxon>
        <taxon>Pentapetalae</taxon>
        <taxon>rosids</taxon>
        <taxon>fabids</taxon>
        <taxon>Fagales</taxon>
        <taxon>Myricaceae</taxon>
        <taxon>Morella</taxon>
    </lineage>
</organism>
<evidence type="ECO:0000313" key="1">
    <source>
        <dbReference type="EMBL" id="KAB1227919.1"/>
    </source>
</evidence>
<keyword evidence="2" id="KW-1185">Reference proteome</keyword>
<name>A0A6A1WRK3_9ROSI</name>